<sequence>MFLLCLLHSVFDVVKSGILLWIRRHLSFLHFEMMGERMWFLQWVGFGSRIWHFSLWKLRFR</sequence>
<protein>
    <submittedName>
        <fullName evidence="1">Uncharacterized protein</fullName>
    </submittedName>
</protein>
<dbReference type="AlphaFoldDB" id="A0A8T0G669"/>
<reference evidence="1" key="1">
    <citation type="submission" date="2020-06" db="EMBL/GenBank/DDBJ databases">
        <title>WGS assembly of Ceratodon purpureus strain R40.</title>
        <authorList>
            <person name="Carey S.B."/>
            <person name="Jenkins J."/>
            <person name="Shu S."/>
            <person name="Lovell J.T."/>
            <person name="Sreedasyam A."/>
            <person name="Maumus F."/>
            <person name="Tiley G.P."/>
            <person name="Fernandez-Pozo N."/>
            <person name="Barry K."/>
            <person name="Chen C."/>
            <person name="Wang M."/>
            <person name="Lipzen A."/>
            <person name="Daum C."/>
            <person name="Saski C.A."/>
            <person name="Payton A.C."/>
            <person name="Mcbreen J.C."/>
            <person name="Conrad R.E."/>
            <person name="Kollar L.M."/>
            <person name="Olsson S."/>
            <person name="Huttunen S."/>
            <person name="Landis J.B."/>
            <person name="Wickett N.J."/>
            <person name="Johnson M.G."/>
            <person name="Rensing S.A."/>
            <person name="Grimwood J."/>
            <person name="Schmutz J."/>
            <person name="Mcdaniel S.F."/>
        </authorList>
    </citation>
    <scope>NUCLEOTIDE SEQUENCE</scope>
    <source>
        <strain evidence="1">R40</strain>
    </source>
</reference>
<gene>
    <name evidence="1" type="ORF">KC19_12G099400</name>
</gene>
<dbReference type="EMBL" id="CM026433">
    <property type="protein sequence ID" value="KAG0554550.1"/>
    <property type="molecule type" value="Genomic_DNA"/>
</dbReference>
<evidence type="ECO:0000313" key="1">
    <source>
        <dbReference type="EMBL" id="KAG0554550.1"/>
    </source>
</evidence>
<name>A0A8T0G669_CERPU</name>
<proteinExistence type="predicted"/>
<keyword evidence="2" id="KW-1185">Reference proteome</keyword>
<accession>A0A8T0G669</accession>
<comment type="caution">
    <text evidence="1">The sequence shown here is derived from an EMBL/GenBank/DDBJ whole genome shotgun (WGS) entry which is preliminary data.</text>
</comment>
<evidence type="ECO:0000313" key="2">
    <source>
        <dbReference type="Proteomes" id="UP000822688"/>
    </source>
</evidence>
<organism evidence="1 2">
    <name type="scientific">Ceratodon purpureus</name>
    <name type="common">Fire moss</name>
    <name type="synonym">Dicranum purpureum</name>
    <dbReference type="NCBI Taxonomy" id="3225"/>
    <lineage>
        <taxon>Eukaryota</taxon>
        <taxon>Viridiplantae</taxon>
        <taxon>Streptophyta</taxon>
        <taxon>Embryophyta</taxon>
        <taxon>Bryophyta</taxon>
        <taxon>Bryophytina</taxon>
        <taxon>Bryopsida</taxon>
        <taxon>Dicranidae</taxon>
        <taxon>Pseudoditrichales</taxon>
        <taxon>Ditrichaceae</taxon>
        <taxon>Ceratodon</taxon>
    </lineage>
</organism>
<dbReference type="Proteomes" id="UP000822688">
    <property type="component" value="Chromosome 12"/>
</dbReference>